<keyword evidence="1" id="KW-0812">Transmembrane</keyword>
<keyword evidence="1" id="KW-1133">Transmembrane helix</keyword>
<keyword evidence="1" id="KW-0472">Membrane</keyword>
<protein>
    <submittedName>
        <fullName evidence="2">Uncharacterized protein</fullName>
    </submittedName>
</protein>
<feature type="transmembrane region" description="Helical" evidence="1">
    <location>
        <begin position="24"/>
        <end position="49"/>
    </location>
</feature>
<organism evidence="2">
    <name type="scientific">bioreactor metagenome</name>
    <dbReference type="NCBI Taxonomy" id="1076179"/>
    <lineage>
        <taxon>unclassified sequences</taxon>
        <taxon>metagenomes</taxon>
        <taxon>ecological metagenomes</taxon>
    </lineage>
</organism>
<reference evidence="2" key="1">
    <citation type="submission" date="2019-08" db="EMBL/GenBank/DDBJ databases">
        <authorList>
            <person name="Kucharzyk K."/>
            <person name="Murdoch R.W."/>
            <person name="Higgins S."/>
            <person name="Loffler F."/>
        </authorList>
    </citation>
    <scope>NUCLEOTIDE SEQUENCE</scope>
</reference>
<sequence length="50" mass="5972">MRAHFSPLFFADLLSDLKKTEQLLFVYIFVFFYKKIMLHVLQLLAVLIIP</sequence>
<dbReference type="EMBL" id="VSSQ01054977">
    <property type="protein sequence ID" value="MPN08884.1"/>
    <property type="molecule type" value="Genomic_DNA"/>
</dbReference>
<comment type="caution">
    <text evidence="2">The sequence shown here is derived from an EMBL/GenBank/DDBJ whole genome shotgun (WGS) entry which is preliminary data.</text>
</comment>
<name>A0A645F8F5_9ZZZZ</name>
<dbReference type="AlphaFoldDB" id="A0A645F8F5"/>
<accession>A0A645F8F5</accession>
<gene>
    <name evidence="2" type="ORF">SDC9_156170</name>
</gene>
<evidence type="ECO:0000256" key="1">
    <source>
        <dbReference type="SAM" id="Phobius"/>
    </source>
</evidence>
<evidence type="ECO:0000313" key="2">
    <source>
        <dbReference type="EMBL" id="MPN08884.1"/>
    </source>
</evidence>
<proteinExistence type="predicted"/>